<dbReference type="EMBL" id="CANTFL010001211">
    <property type="protein sequence ID" value="CAI5734104.1"/>
    <property type="molecule type" value="Genomic_DNA"/>
</dbReference>
<dbReference type="AlphaFoldDB" id="A0AAV0UEP6"/>
<feature type="region of interest" description="Disordered" evidence="1">
    <location>
        <begin position="175"/>
        <end position="255"/>
    </location>
</feature>
<reference evidence="2" key="1">
    <citation type="submission" date="2022-12" db="EMBL/GenBank/DDBJ databases">
        <authorList>
            <person name="Webb A."/>
        </authorList>
    </citation>
    <scope>NUCLEOTIDE SEQUENCE</scope>
    <source>
        <strain evidence="2">Hp1</strain>
    </source>
</reference>
<sequence>MVLQVEVGPPRERERDCTSRPARKAMAANTSDARVDPMRPRLSPLETALQALSSSDEHKRQQRIERMSVDARHKALCSQLEQTQEALAAAQASKSSLCEELGALRQAREDQGKQLTRYKTDLQAAHELRAVMITKMEDLETSAWTAKQQYIRSLASRIKTSALVLQQLNVTSGTLFSASGAGKGTKEEQVQSAKRKRVEQERDDDAGGDDGDGQGRRPKLTGSATKHELWAKHDGKVSEVQGPETTTTPTRHDGGKVERLAALPTKGRSVLHNCDEQCQTHAESATAVVELRTQVTELKSEYSVLDGKYSALVRKHDEVLAERSTAAQDIKAKESTIEELTRTLEQLSRSKPQDVTNDAVSTSDKCKDKEAQDGRLKMLEESLAQMNAYADQLEMVIAQCASCTIKLQNESTQDSVANRAD</sequence>
<feature type="region of interest" description="Disordered" evidence="1">
    <location>
        <begin position="1"/>
        <end position="40"/>
    </location>
</feature>
<evidence type="ECO:0000256" key="1">
    <source>
        <dbReference type="SAM" id="MobiDB-lite"/>
    </source>
</evidence>
<accession>A0AAV0UEP6</accession>
<feature type="compositionally biased region" description="Basic and acidic residues" evidence="1">
    <location>
        <begin position="225"/>
        <end position="237"/>
    </location>
</feature>
<keyword evidence="3" id="KW-1185">Reference proteome</keyword>
<feature type="compositionally biased region" description="Acidic residues" evidence="1">
    <location>
        <begin position="201"/>
        <end position="212"/>
    </location>
</feature>
<organism evidence="2 3">
    <name type="scientific">Hyaloperonospora brassicae</name>
    <name type="common">Brassica downy mildew</name>
    <name type="synonym">Peronospora brassicae</name>
    <dbReference type="NCBI Taxonomy" id="162125"/>
    <lineage>
        <taxon>Eukaryota</taxon>
        <taxon>Sar</taxon>
        <taxon>Stramenopiles</taxon>
        <taxon>Oomycota</taxon>
        <taxon>Peronosporomycetes</taxon>
        <taxon>Peronosporales</taxon>
        <taxon>Peronosporaceae</taxon>
        <taxon>Hyaloperonospora</taxon>
    </lineage>
</organism>
<feature type="compositionally biased region" description="Polar residues" evidence="1">
    <location>
        <begin position="348"/>
        <end position="363"/>
    </location>
</feature>
<evidence type="ECO:0000313" key="3">
    <source>
        <dbReference type="Proteomes" id="UP001162031"/>
    </source>
</evidence>
<evidence type="ECO:0000313" key="2">
    <source>
        <dbReference type="EMBL" id="CAI5734104.1"/>
    </source>
</evidence>
<protein>
    <submittedName>
        <fullName evidence="2">Uncharacterized protein</fullName>
    </submittedName>
</protein>
<proteinExistence type="predicted"/>
<name>A0AAV0UEP6_HYABA</name>
<dbReference type="Proteomes" id="UP001162031">
    <property type="component" value="Unassembled WGS sequence"/>
</dbReference>
<comment type="caution">
    <text evidence="2">The sequence shown here is derived from an EMBL/GenBank/DDBJ whole genome shotgun (WGS) entry which is preliminary data.</text>
</comment>
<feature type="region of interest" description="Disordered" evidence="1">
    <location>
        <begin position="348"/>
        <end position="372"/>
    </location>
</feature>
<gene>
    <name evidence="2" type="ORF">HBR001_LOCUS6054</name>
</gene>
<feature type="compositionally biased region" description="Basic and acidic residues" evidence="1">
    <location>
        <begin position="9"/>
        <end position="18"/>
    </location>
</feature>